<dbReference type="InterPro" id="IPR001789">
    <property type="entry name" value="Sig_transdc_resp-reg_receiver"/>
</dbReference>
<dbReference type="InterPro" id="IPR003661">
    <property type="entry name" value="HisK_dim/P_dom"/>
</dbReference>
<dbReference type="SMART" id="SM00073">
    <property type="entry name" value="HPT"/>
    <property type="match status" value="1"/>
</dbReference>
<keyword evidence="10" id="KW-0067">ATP-binding</keyword>
<dbReference type="Pfam" id="PF02518">
    <property type="entry name" value="HATPase_c"/>
    <property type="match status" value="1"/>
</dbReference>
<evidence type="ECO:0000256" key="14">
    <source>
        <dbReference type="PROSITE-ProRule" id="PRU00110"/>
    </source>
</evidence>
<dbReference type="CDD" id="cd00088">
    <property type="entry name" value="HPT"/>
    <property type="match status" value="1"/>
</dbReference>
<evidence type="ECO:0000256" key="9">
    <source>
        <dbReference type="ARBA" id="ARBA00022777"/>
    </source>
</evidence>
<dbReference type="RefSeq" id="WP_039612088.1">
    <property type="nucleotide sequence ID" value="NZ_JWIC01000010.1"/>
</dbReference>
<dbReference type="SMART" id="SM00304">
    <property type="entry name" value="HAMP"/>
    <property type="match status" value="1"/>
</dbReference>
<evidence type="ECO:0000256" key="10">
    <source>
        <dbReference type="ARBA" id="ARBA00022840"/>
    </source>
</evidence>
<dbReference type="PROSITE" id="PS50110">
    <property type="entry name" value="RESPONSE_REGULATORY"/>
    <property type="match status" value="1"/>
</dbReference>
<dbReference type="Pfam" id="PF00512">
    <property type="entry name" value="HisKA"/>
    <property type="match status" value="1"/>
</dbReference>
<dbReference type="PROSITE" id="PS50894">
    <property type="entry name" value="HPT"/>
    <property type="match status" value="1"/>
</dbReference>
<dbReference type="EC" id="2.7.13.3" evidence="3"/>
<dbReference type="SMART" id="SM00388">
    <property type="entry name" value="HisKA"/>
    <property type="match status" value="1"/>
</dbReference>
<keyword evidence="13 16" id="KW-0472">Membrane</keyword>
<keyword evidence="11 16" id="KW-1133">Transmembrane helix</keyword>
<protein>
    <recommendedName>
        <fullName evidence="3">histidine kinase</fullName>
        <ecNumber evidence="3">2.7.13.3</ecNumber>
    </recommendedName>
</protein>
<dbReference type="PROSITE" id="PS50109">
    <property type="entry name" value="HIS_KIN"/>
    <property type="match status" value="1"/>
</dbReference>
<dbReference type="InterPro" id="IPR036890">
    <property type="entry name" value="HATPase_C_sf"/>
</dbReference>
<evidence type="ECO:0000259" key="18">
    <source>
        <dbReference type="PROSITE" id="PS50110"/>
    </source>
</evidence>
<dbReference type="GO" id="GO:0000155">
    <property type="term" value="F:phosphorelay sensor kinase activity"/>
    <property type="evidence" value="ECO:0007669"/>
    <property type="project" value="InterPro"/>
</dbReference>
<evidence type="ECO:0000256" key="3">
    <source>
        <dbReference type="ARBA" id="ARBA00012438"/>
    </source>
</evidence>
<dbReference type="Gene3D" id="6.10.340.10">
    <property type="match status" value="1"/>
</dbReference>
<dbReference type="SMART" id="SM00448">
    <property type="entry name" value="REC"/>
    <property type="match status" value="1"/>
</dbReference>
<dbReference type="PRINTS" id="PR00344">
    <property type="entry name" value="BCTRLSENSOR"/>
</dbReference>
<dbReference type="GO" id="GO:0005886">
    <property type="term" value="C:plasma membrane"/>
    <property type="evidence" value="ECO:0007669"/>
    <property type="project" value="UniProtKB-SubCell"/>
</dbReference>
<dbReference type="SMART" id="SM00387">
    <property type="entry name" value="HATPase_c"/>
    <property type="match status" value="1"/>
</dbReference>
<dbReference type="PANTHER" id="PTHR43047">
    <property type="entry name" value="TWO-COMPONENT HISTIDINE PROTEIN KINASE"/>
    <property type="match status" value="1"/>
</dbReference>
<evidence type="ECO:0000259" key="20">
    <source>
        <dbReference type="PROSITE" id="PS50894"/>
    </source>
</evidence>
<evidence type="ECO:0000256" key="13">
    <source>
        <dbReference type="ARBA" id="ARBA00023136"/>
    </source>
</evidence>
<feature type="modified residue" description="4-aspartylphosphate" evidence="15">
    <location>
        <position position="731"/>
    </location>
</feature>
<keyword evidence="6 15" id="KW-0597">Phosphoprotein</keyword>
<sequence>MKTSKLSIRLLWYITPLVILPLLFLGGFTLTNVTSSTQKQAKLIVGRFVEQQQQKMFNYMEIYQSTTKLLSTSPVLSDYLLSPLDKEPLQKKHLGALLTSSDEHKLKTKRLGALMDVFASYSEAYPDILSINLVDAEGKSHAFYSSNLSFAPDDYPFFDQVLKSNLRQQQYMLPAKEGGTQLYFVQQIYSVNFHLKRPQRQGYIIVRVAPSIISSSILEAPYDNTLNLLVSAQGEVLFSSDGQFSSSYLSAEEMAQVSSLADRGKLDSIILPSVDGLKRMTYSAQLSGGYYYISTIPKSILYQSGKAISLITALIVILSVVTLPVLIFIVVRNLLLTPIELLGEASHRVGDGDLSVSLPAHDDDEVGTLFDDFNHMVKQIRDFQGELEDYKLHLEEKVESRTRALEEMNSQLEVAITEAEQANQLKSRFLANMSHEIRTPLTAIMGFTEQLLHNPGAKNADLHLDTILRNSKHLLELINNILDLSKIEAEKLAVEQNAIEFLPLLKDIESIIQPLAEEKQLELTLDYAFPLPKALNSDETRLKQILLNIASNAVKFTEQGVISIGIDFNAQRDQFIFVIKDTGIGMSKSEMERVFKPFEQADTTTTRRFGGTGLGLCISKNLAQLLGGDVQVSSEQGNGSTFTITILANHRNQDIEWIDCDSYIHNQTSSAQKLTETQLEATILLAEDNKDNQELISLLLSSWGLKPDIANNGAEAVEMSLINDYDLILMDMQMPVMGGLEATEMLRHAAYDGPIVALTANIMKNDIDTYLAAGCNATLGKPIDREKLGTVLLEFLELASDNASKWNNLLKSEKFLQISQNYLEKLPEQLDLVESLYENQEWESLRALAHSLKGSAGCFGFSNIHSAAGELEMSLQGNNKAQWQYTTLQLTQAIQYTLDNEDVQLQAAR</sequence>
<evidence type="ECO:0000256" key="12">
    <source>
        <dbReference type="ARBA" id="ARBA00023012"/>
    </source>
</evidence>
<dbReference type="SUPFAM" id="SSF55874">
    <property type="entry name" value="ATPase domain of HSP90 chaperone/DNA topoisomerase II/histidine kinase"/>
    <property type="match status" value="1"/>
</dbReference>
<dbReference type="CDD" id="cd06225">
    <property type="entry name" value="HAMP"/>
    <property type="match status" value="1"/>
</dbReference>
<dbReference type="Gene3D" id="3.30.565.10">
    <property type="entry name" value="Histidine kinase-like ATPase, C-terminal domain"/>
    <property type="match status" value="1"/>
</dbReference>
<dbReference type="InterPro" id="IPR011006">
    <property type="entry name" value="CheY-like_superfamily"/>
</dbReference>
<dbReference type="SUPFAM" id="SSF47384">
    <property type="entry name" value="Homodimeric domain of signal transducing histidine kinase"/>
    <property type="match status" value="1"/>
</dbReference>
<evidence type="ECO:0000256" key="15">
    <source>
        <dbReference type="PROSITE-ProRule" id="PRU00169"/>
    </source>
</evidence>
<dbReference type="Gene3D" id="1.10.287.130">
    <property type="match status" value="1"/>
</dbReference>
<evidence type="ECO:0000256" key="4">
    <source>
        <dbReference type="ARBA" id="ARBA00022475"/>
    </source>
</evidence>
<evidence type="ECO:0000256" key="6">
    <source>
        <dbReference type="ARBA" id="ARBA00022553"/>
    </source>
</evidence>
<reference evidence="21 22" key="1">
    <citation type="submission" date="2014-12" db="EMBL/GenBank/DDBJ databases">
        <title>Draft Genome Sequence of Pseudoalteromonas luteoviolacea HI1.</title>
        <authorList>
            <person name="Asahina A.Y."/>
            <person name="Hadfield M.G."/>
        </authorList>
    </citation>
    <scope>NUCLEOTIDE SEQUENCE [LARGE SCALE GENOMIC DNA]</scope>
    <source>
        <strain evidence="21 22">HI1</strain>
    </source>
</reference>
<feature type="domain" description="HPt" evidence="20">
    <location>
        <begin position="811"/>
        <end position="908"/>
    </location>
</feature>
<evidence type="ECO:0000256" key="5">
    <source>
        <dbReference type="ARBA" id="ARBA00022519"/>
    </source>
</evidence>
<keyword evidence="10" id="KW-0547">Nucleotide-binding</keyword>
<feature type="domain" description="Response regulatory" evidence="18">
    <location>
        <begin position="682"/>
        <end position="796"/>
    </location>
</feature>
<feature type="transmembrane region" description="Helical" evidence="16">
    <location>
        <begin position="307"/>
        <end position="331"/>
    </location>
</feature>
<dbReference type="CDD" id="cd00082">
    <property type="entry name" value="HisKA"/>
    <property type="match status" value="1"/>
</dbReference>
<dbReference type="FunFam" id="3.30.565.10:FF:000010">
    <property type="entry name" value="Sensor histidine kinase RcsC"/>
    <property type="match status" value="1"/>
</dbReference>
<comment type="caution">
    <text evidence="21">The sequence shown here is derived from an EMBL/GenBank/DDBJ whole genome shotgun (WGS) entry which is preliminary data.</text>
</comment>
<evidence type="ECO:0000256" key="16">
    <source>
        <dbReference type="SAM" id="Phobius"/>
    </source>
</evidence>
<dbReference type="Gene3D" id="1.20.120.160">
    <property type="entry name" value="HPT domain"/>
    <property type="match status" value="1"/>
</dbReference>
<dbReference type="InterPro" id="IPR004358">
    <property type="entry name" value="Sig_transdc_His_kin-like_C"/>
</dbReference>
<dbReference type="Pfam" id="PF00072">
    <property type="entry name" value="Response_reg"/>
    <property type="match status" value="1"/>
</dbReference>
<evidence type="ECO:0000256" key="7">
    <source>
        <dbReference type="ARBA" id="ARBA00022679"/>
    </source>
</evidence>
<name>A0A0C1ML71_9GAMM</name>
<dbReference type="PROSITE" id="PS50885">
    <property type="entry name" value="HAMP"/>
    <property type="match status" value="1"/>
</dbReference>
<keyword evidence="7" id="KW-0808">Transferase</keyword>
<feature type="domain" description="Histidine kinase" evidence="17">
    <location>
        <begin position="432"/>
        <end position="650"/>
    </location>
</feature>
<dbReference type="InterPro" id="IPR008207">
    <property type="entry name" value="Sig_transdc_His_kin_Hpt_dom"/>
</dbReference>
<dbReference type="GO" id="GO:0009927">
    <property type="term" value="F:histidine phosphotransfer kinase activity"/>
    <property type="evidence" value="ECO:0007669"/>
    <property type="project" value="TreeGrafter"/>
</dbReference>
<dbReference type="Pfam" id="PF00672">
    <property type="entry name" value="HAMP"/>
    <property type="match status" value="1"/>
</dbReference>
<dbReference type="Proteomes" id="UP000031327">
    <property type="component" value="Unassembled WGS sequence"/>
</dbReference>
<dbReference type="Pfam" id="PF01627">
    <property type="entry name" value="Hpt"/>
    <property type="match status" value="1"/>
</dbReference>
<feature type="modified residue" description="Phosphohistidine" evidence="14">
    <location>
        <position position="850"/>
    </location>
</feature>
<accession>A0A0C1ML71</accession>
<evidence type="ECO:0000259" key="17">
    <source>
        <dbReference type="PROSITE" id="PS50109"/>
    </source>
</evidence>
<feature type="transmembrane region" description="Helical" evidence="16">
    <location>
        <begin position="12"/>
        <end position="33"/>
    </location>
</feature>
<dbReference type="EMBL" id="JWIC01000010">
    <property type="protein sequence ID" value="KID55198.1"/>
    <property type="molecule type" value="Genomic_DNA"/>
</dbReference>
<dbReference type="InterPro" id="IPR036097">
    <property type="entry name" value="HisK_dim/P_sf"/>
</dbReference>
<comment type="catalytic activity">
    <reaction evidence="1">
        <text>ATP + protein L-histidine = ADP + protein N-phospho-L-histidine.</text>
        <dbReference type="EC" id="2.7.13.3"/>
    </reaction>
</comment>
<evidence type="ECO:0000259" key="19">
    <source>
        <dbReference type="PROSITE" id="PS50885"/>
    </source>
</evidence>
<dbReference type="InterPro" id="IPR036641">
    <property type="entry name" value="HPT_dom_sf"/>
</dbReference>
<keyword evidence="4" id="KW-1003">Cell membrane</keyword>
<gene>
    <name evidence="21" type="ORF">JF50_25740</name>
</gene>
<dbReference type="Gene3D" id="3.40.50.2300">
    <property type="match status" value="1"/>
</dbReference>
<evidence type="ECO:0000256" key="2">
    <source>
        <dbReference type="ARBA" id="ARBA00004429"/>
    </source>
</evidence>
<dbReference type="AlphaFoldDB" id="A0A0C1ML71"/>
<evidence type="ECO:0000256" key="1">
    <source>
        <dbReference type="ARBA" id="ARBA00000085"/>
    </source>
</evidence>
<feature type="domain" description="HAMP" evidence="19">
    <location>
        <begin position="333"/>
        <end position="385"/>
    </location>
</feature>
<dbReference type="SUPFAM" id="SSF52172">
    <property type="entry name" value="CheY-like"/>
    <property type="match status" value="1"/>
</dbReference>
<evidence type="ECO:0000313" key="22">
    <source>
        <dbReference type="Proteomes" id="UP000031327"/>
    </source>
</evidence>
<keyword evidence="9" id="KW-0418">Kinase</keyword>
<dbReference type="SUPFAM" id="SSF158472">
    <property type="entry name" value="HAMP domain-like"/>
    <property type="match status" value="1"/>
</dbReference>
<keyword evidence="12" id="KW-0902">Two-component regulatory system</keyword>
<proteinExistence type="predicted"/>
<dbReference type="PANTHER" id="PTHR43047:SF72">
    <property type="entry name" value="OSMOSENSING HISTIDINE PROTEIN KINASE SLN1"/>
    <property type="match status" value="1"/>
</dbReference>
<keyword evidence="5" id="KW-0997">Cell inner membrane</keyword>
<dbReference type="InterPro" id="IPR003660">
    <property type="entry name" value="HAMP_dom"/>
</dbReference>
<dbReference type="SUPFAM" id="SSF47226">
    <property type="entry name" value="Histidine-containing phosphotransfer domain, HPT domain"/>
    <property type="match status" value="1"/>
</dbReference>
<organism evidence="21 22">
    <name type="scientific">Pseudoalteromonas luteoviolacea</name>
    <dbReference type="NCBI Taxonomy" id="43657"/>
    <lineage>
        <taxon>Bacteria</taxon>
        <taxon>Pseudomonadati</taxon>
        <taxon>Pseudomonadota</taxon>
        <taxon>Gammaproteobacteria</taxon>
        <taxon>Alteromonadales</taxon>
        <taxon>Pseudoalteromonadaceae</taxon>
        <taxon>Pseudoalteromonas</taxon>
    </lineage>
</organism>
<evidence type="ECO:0000256" key="8">
    <source>
        <dbReference type="ARBA" id="ARBA00022692"/>
    </source>
</evidence>
<dbReference type="OrthoDB" id="9810730at2"/>
<keyword evidence="8 16" id="KW-0812">Transmembrane</keyword>
<dbReference type="CDD" id="cd17546">
    <property type="entry name" value="REC_hyHK_CKI1_RcsC-like"/>
    <property type="match status" value="1"/>
</dbReference>
<dbReference type="InterPro" id="IPR003594">
    <property type="entry name" value="HATPase_dom"/>
</dbReference>
<evidence type="ECO:0000256" key="11">
    <source>
        <dbReference type="ARBA" id="ARBA00022989"/>
    </source>
</evidence>
<comment type="subcellular location">
    <subcellularLocation>
        <location evidence="2">Cell inner membrane</location>
        <topology evidence="2">Multi-pass membrane protein</topology>
    </subcellularLocation>
</comment>
<evidence type="ECO:0000313" key="21">
    <source>
        <dbReference type="EMBL" id="KID55198.1"/>
    </source>
</evidence>
<dbReference type="InterPro" id="IPR005467">
    <property type="entry name" value="His_kinase_dom"/>
</dbReference>